<reference evidence="1 2" key="1">
    <citation type="journal article" date="2015" name="Genome Biol.">
        <title>Comparative genomics of Steinernema reveals deeply conserved gene regulatory networks.</title>
        <authorList>
            <person name="Dillman A.R."/>
            <person name="Macchietto M."/>
            <person name="Porter C.F."/>
            <person name="Rogers A."/>
            <person name="Williams B."/>
            <person name="Antoshechkin I."/>
            <person name="Lee M.M."/>
            <person name="Goodwin Z."/>
            <person name="Lu X."/>
            <person name="Lewis E.E."/>
            <person name="Goodrich-Blair H."/>
            <person name="Stock S.P."/>
            <person name="Adams B.J."/>
            <person name="Sternberg P.W."/>
            <person name="Mortazavi A."/>
        </authorList>
    </citation>
    <scope>NUCLEOTIDE SEQUENCE [LARGE SCALE GENOMIC DNA]</scope>
    <source>
        <strain evidence="1 2">ALL</strain>
    </source>
</reference>
<proteinExistence type="predicted"/>
<keyword evidence="2" id="KW-1185">Reference proteome</keyword>
<name>A0A4U5PCS3_STECR</name>
<accession>A0A4U5PCS3</accession>
<reference evidence="1 2" key="2">
    <citation type="journal article" date="2019" name="G3 (Bethesda)">
        <title>Hybrid Assembly of the Genome of the Entomopathogenic Nematode Steinernema carpocapsae Identifies the X-Chromosome.</title>
        <authorList>
            <person name="Serra L."/>
            <person name="Macchietto M."/>
            <person name="Macias-Munoz A."/>
            <person name="McGill C.J."/>
            <person name="Rodriguez I.M."/>
            <person name="Rodriguez B."/>
            <person name="Murad R."/>
            <person name="Mortazavi A."/>
        </authorList>
    </citation>
    <scope>NUCLEOTIDE SEQUENCE [LARGE SCALE GENOMIC DNA]</scope>
    <source>
        <strain evidence="1 2">ALL</strain>
    </source>
</reference>
<dbReference type="Proteomes" id="UP000298663">
    <property type="component" value="Unassembled WGS sequence"/>
</dbReference>
<protein>
    <submittedName>
        <fullName evidence="1">Uncharacterized protein</fullName>
    </submittedName>
</protein>
<dbReference type="EMBL" id="AZBU02000002">
    <property type="protein sequence ID" value="TKR94217.1"/>
    <property type="molecule type" value="Genomic_DNA"/>
</dbReference>
<dbReference type="OrthoDB" id="10636978at2759"/>
<organism evidence="1 2">
    <name type="scientific">Steinernema carpocapsae</name>
    <name type="common">Entomopathogenic nematode</name>
    <dbReference type="NCBI Taxonomy" id="34508"/>
    <lineage>
        <taxon>Eukaryota</taxon>
        <taxon>Metazoa</taxon>
        <taxon>Ecdysozoa</taxon>
        <taxon>Nematoda</taxon>
        <taxon>Chromadorea</taxon>
        <taxon>Rhabditida</taxon>
        <taxon>Tylenchina</taxon>
        <taxon>Panagrolaimomorpha</taxon>
        <taxon>Strongyloidoidea</taxon>
        <taxon>Steinernematidae</taxon>
        <taxon>Steinernema</taxon>
    </lineage>
</organism>
<evidence type="ECO:0000313" key="1">
    <source>
        <dbReference type="EMBL" id="TKR94217.1"/>
    </source>
</evidence>
<sequence length="540" mass="64940">MPHLQKRPKKWIRKLIKFSKDQRELTAILNKATPTSTFSKELVANFFRNETNVDFFFERGLNFALRHSKYAHLFVRIIKEAFLFAIPDLHRKAVLVHFWWQKLWMEMRRRTEFGCLDVVTAKILFTNVKRSREFLQESFPKTSFKVQKKWKRKELSVREENNAQLVKSYKQRLVGFLIVVAEMKRENLYQREEVRLLTLRLNNFQKEKNPRLDCIHKLNYTYAILWLSRLQWDQKLVEFSQDHLWLTRLKLEYWNWKEMHGTENPWRRGDSRISTTQRKLNFFFNNCAPKRILAKEMCEALDVLDEGTEMKAFTIRSVTWILDHRKMAPLFVKVVVEICNEMKKKELSFRYVQKILKAFFEATKFSGNFKDVYTRAQCSDFKVAGIKMSAFKFCGYLALLGEMIRVELHYGIKNQNDLGCRLQLAFKSGRLGGYMYHDEDVKRRLKKQLFAIRWLVDAQESLDERRKRTKTWDYGSLVEPICENLQTDFVTERLQELQDEYVSYLYEHTEWNMSKATAYCKRQLHEHCFAYLDKMAEVGY</sequence>
<comment type="caution">
    <text evidence="1">The sequence shown here is derived from an EMBL/GenBank/DDBJ whole genome shotgun (WGS) entry which is preliminary data.</text>
</comment>
<evidence type="ECO:0000313" key="2">
    <source>
        <dbReference type="Proteomes" id="UP000298663"/>
    </source>
</evidence>
<gene>
    <name evidence="1" type="ORF">L596_008529</name>
</gene>
<dbReference type="AlphaFoldDB" id="A0A4U5PCS3"/>